<organism evidence="1 2">
    <name type="scientific">Acaulospora colombiana</name>
    <dbReference type="NCBI Taxonomy" id="27376"/>
    <lineage>
        <taxon>Eukaryota</taxon>
        <taxon>Fungi</taxon>
        <taxon>Fungi incertae sedis</taxon>
        <taxon>Mucoromycota</taxon>
        <taxon>Glomeromycotina</taxon>
        <taxon>Glomeromycetes</taxon>
        <taxon>Diversisporales</taxon>
        <taxon>Acaulosporaceae</taxon>
        <taxon>Acaulospora</taxon>
    </lineage>
</organism>
<gene>
    <name evidence="1" type="ORF">ACOLOM_LOCUS6178</name>
</gene>
<keyword evidence="2" id="KW-1185">Reference proteome</keyword>
<proteinExistence type="predicted"/>
<name>A0ACA9ME47_9GLOM</name>
<protein>
    <submittedName>
        <fullName evidence="1">3134_t:CDS:1</fullName>
    </submittedName>
</protein>
<accession>A0ACA9ME47</accession>
<sequence>MTESQRSPQGPKLEARRMRIKMTNMLPGGARARRVRLKVVSLVSLSKHGQTFCTSPHPDVETGTRSVRRQVSEWERCKGKPRPFPSSVAQKSRKAAKTRAHPKPYPRSTRKYTSHIQLPMRLYRVDNDPLHPIAVLMGRRATNEIMARSTLFILALGASVANISTS</sequence>
<evidence type="ECO:0000313" key="2">
    <source>
        <dbReference type="Proteomes" id="UP000789525"/>
    </source>
</evidence>
<reference evidence="1" key="1">
    <citation type="submission" date="2021-06" db="EMBL/GenBank/DDBJ databases">
        <authorList>
            <person name="Kallberg Y."/>
            <person name="Tangrot J."/>
            <person name="Rosling A."/>
        </authorList>
    </citation>
    <scope>NUCLEOTIDE SEQUENCE</scope>
    <source>
        <strain evidence="1">CL356</strain>
    </source>
</reference>
<comment type="caution">
    <text evidence="1">The sequence shown here is derived from an EMBL/GenBank/DDBJ whole genome shotgun (WGS) entry which is preliminary data.</text>
</comment>
<evidence type="ECO:0000313" key="1">
    <source>
        <dbReference type="EMBL" id="CAG8586816.1"/>
    </source>
</evidence>
<dbReference type="Proteomes" id="UP000789525">
    <property type="component" value="Unassembled WGS sequence"/>
</dbReference>
<dbReference type="EMBL" id="CAJVPT010012332">
    <property type="protein sequence ID" value="CAG8586816.1"/>
    <property type="molecule type" value="Genomic_DNA"/>
</dbReference>